<dbReference type="AlphaFoldDB" id="A0A261Y5U8"/>
<evidence type="ECO:0000313" key="3">
    <source>
        <dbReference type="Proteomes" id="UP000242875"/>
    </source>
</evidence>
<dbReference type="Proteomes" id="UP000242875">
    <property type="component" value="Unassembled WGS sequence"/>
</dbReference>
<dbReference type="InterPro" id="IPR046465">
    <property type="entry name" value="BORCS6_C"/>
</dbReference>
<feature type="domain" description="BLOC-1-related complex subunit 6 C-terminal helix" evidence="1">
    <location>
        <begin position="7"/>
        <end position="103"/>
    </location>
</feature>
<dbReference type="Pfam" id="PF10157">
    <property type="entry name" value="BORCS6"/>
    <property type="match status" value="1"/>
</dbReference>
<accession>A0A261Y5U8</accession>
<proteinExistence type="predicted"/>
<evidence type="ECO:0000313" key="2">
    <source>
        <dbReference type="EMBL" id="OZJ05948.1"/>
    </source>
</evidence>
<dbReference type="OrthoDB" id="21270at2759"/>
<organism evidence="2 3">
    <name type="scientific">Bifiguratus adelaidae</name>
    <dbReference type="NCBI Taxonomy" id="1938954"/>
    <lineage>
        <taxon>Eukaryota</taxon>
        <taxon>Fungi</taxon>
        <taxon>Fungi incertae sedis</taxon>
        <taxon>Mucoromycota</taxon>
        <taxon>Mucoromycotina</taxon>
        <taxon>Endogonomycetes</taxon>
        <taxon>Endogonales</taxon>
        <taxon>Endogonales incertae sedis</taxon>
        <taxon>Bifiguratus</taxon>
    </lineage>
</organism>
<name>A0A261Y5U8_9FUNG</name>
<evidence type="ECO:0000259" key="1">
    <source>
        <dbReference type="Pfam" id="PF10157"/>
    </source>
</evidence>
<gene>
    <name evidence="2" type="ORF">BZG36_01244</name>
</gene>
<reference evidence="2 3" key="1">
    <citation type="journal article" date="2017" name="Mycologia">
        <title>Bifiguratus adelaidae, gen. et sp. nov., a new member of Mucoromycotina in endophytic and soil-dwelling habitats.</title>
        <authorList>
            <person name="Torres-Cruz T.J."/>
            <person name="Billingsley Tobias T.L."/>
            <person name="Almatruk M."/>
            <person name="Hesse C."/>
            <person name="Kuske C.R."/>
            <person name="Desiro A."/>
            <person name="Benucci G.M."/>
            <person name="Bonito G."/>
            <person name="Stajich J.E."/>
            <person name="Dunlap C."/>
            <person name="Arnold A.E."/>
            <person name="Porras-Alfaro A."/>
        </authorList>
    </citation>
    <scope>NUCLEOTIDE SEQUENCE [LARGE SCALE GENOMIC DNA]</scope>
    <source>
        <strain evidence="2 3">AZ0501</strain>
    </source>
</reference>
<keyword evidence="3" id="KW-1185">Reference proteome</keyword>
<dbReference type="EMBL" id="MVBO01000008">
    <property type="protein sequence ID" value="OZJ05948.1"/>
    <property type="molecule type" value="Genomic_DNA"/>
</dbReference>
<comment type="caution">
    <text evidence="2">The sequence shown here is derived from an EMBL/GenBank/DDBJ whole genome shotgun (WGS) entry which is preliminary data.</text>
</comment>
<sequence length="105" mass="11652">MSISNTVPINPKLLDDLEKHATTLQHALDDLLVTLQSQLSEADYCVTDTLSLQQRTIHTLNTSVQTAIDDTTDLIHACESLASDLDARLPPLATHIRELYKMIGR</sequence>
<protein>
    <recommendedName>
        <fullName evidence="1">BLOC-1-related complex subunit 6 C-terminal helix domain-containing protein</fullName>
    </recommendedName>
</protein>